<reference evidence="2" key="1">
    <citation type="submission" date="2020-12" db="EMBL/GenBank/DDBJ databases">
        <title>Bacterial novel species Flavobacterium sp. SE-1-e isolated from soil.</title>
        <authorList>
            <person name="Jung H.-Y."/>
        </authorList>
    </citation>
    <scope>NUCLEOTIDE SEQUENCE</scope>
    <source>
        <strain evidence="2">SE-1-e</strain>
    </source>
</reference>
<gene>
    <name evidence="2" type="ORF">I5M07_07390</name>
</gene>
<keyword evidence="1" id="KW-0732">Signal</keyword>
<feature type="signal peptide" evidence="1">
    <location>
        <begin position="1"/>
        <end position="21"/>
    </location>
</feature>
<evidence type="ECO:0000313" key="2">
    <source>
        <dbReference type="EMBL" id="MBK0369660.1"/>
    </source>
</evidence>
<evidence type="ECO:0000313" key="3">
    <source>
        <dbReference type="Proteomes" id="UP000609172"/>
    </source>
</evidence>
<protein>
    <submittedName>
        <fullName evidence="2">Gliding motility-associated C-terminal domain-containing protein</fullName>
    </submittedName>
</protein>
<name>A0A934UJQ4_9FLAO</name>
<keyword evidence="3" id="KW-1185">Reference proteome</keyword>
<dbReference type="RefSeq" id="WP_200105579.1">
    <property type="nucleotide sequence ID" value="NZ_JAEHFV010000002.1"/>
</dbReference>
<organism evidence="2 3">
    <name type="scientific">Flavobacterium agrisoli</name>
    <dbReference type="NCBI Taxonomy" id="2793066"/>
    <lineage>
        <taxon>Bacteria</taxon>
        <taxon>Pseudomonadati</taxon>
        <taxon>Bacteroidota</taxon>
        <taxon>Flavobacteriia</taxon>
        <taxon>Flavobacteriales</taxon>
        <taxon>Flavobacteriaceae</taxon>
        <taxon>Flavobacterium</taxon>
    </lineage>
</organism>
<dbReference type="Proteomes" id="UP000609172">
    <property type="component" value="Unassembled WGS sequence"/>
</dbReference>
<feature type="chain" id="PRO_5037910720" evidence="1">
    <location>
        <begin position="22"/>
        <end position="491"/>
    </location>
</feature>
<dbReference type="Gene3D" id="2.60.40.10">
    <property type="entry name" value="Immunoglobulins"/>
    <property type="match status" value="1"/>
</dbReference>
<accession>A0A934UJQ4</accession>
<dbReference type="Pfam" id="PF13585">
    <property type="entry name" value="CHU_C"/>
    <property type="match status" value="1"/>
</dbReference>
<sequence length="491" mass="53031">MFKKILFIWMLVMPMSQNLIAQFVIGKPTLSFTQACANPSFNEFGVTINFATSTSLDANNQFVVELSDPMGNFTTPTVLYTSEKGSITTTGTQVKVAFPTSTSGEGYKIRVKATTPATTGQNSTVFAAYYKPHDTQFTINNSIPAAAFCSGGSYILKIDPNGNGVNNSPLEFTFLTYNWYRDNSTPTLNVPPTLVAQATSGTYTVTQPGVYYVETNYGTCTSDSYSNRVTITSSSTNGTATITSSQGNPFCPSEGHTTLSTPAGQSYQWYKDNQAIAGATQQTYSAATAGTYSVSVDYGGCQANAAIALQEFQLNASLNIPLSPETTVITPGESVSVAITTDAPNPTYQWFLNDKEISGATAATYSATVKGNYKVVVSQTGSCTVNTELPFIIRYDSDPDPFPDVANIPNLISPNGDFVNDTWILPQEYTNKENVKIQIISAYGEVVLDTTNYQNDWPTPALDVKNINPVYFYIITTADNKVKKGSITVIK</sequence>
<comment type="caution">
    <text evidence="2">The sequence shown here is derived from an EMBL/GenBank/DDBJ whole genome shotgun (WGS) entry which is preliminary data.</text>
</comment>
<evidence type="ECO:0000256" key="1">
    <source>
        <dbReference type="SAM" id="SignalP"/>
    </source>
</evidence>
<dbReference type="InterPro" id="IPR013783">
    <property type="entry name" value="Ig-like_fold"/>
</dbReference>
<dbReference type="AlphaFoldDB" id="A0A934UJQ4"/>
<proteinExistence type="predicted"/>
<dbReference type="EMBL" id="JAEHFV010000002">
    <property type="protein sequence ID" value="MBK0369660.1"/>
    <property type="molecule type" value="Genomic_DNA"/>
</dbReference>